<dbReference type="Pfam" id="PF01048">
    <property type="entry name" value="PNP_UDP_1"/>
    <property type="match status" value="1"/>
</dbReference>
<dbReference type="InterPro" id="IPR000845">
    <property type="entry name" value="Nucleoside_phosphorylase_d"/>
</dbReference>
<dbReference type="Gene3D" id="3.40.50.1580">
    <property type="entry name" value="Nucleoside phosphorylase domain"/>
    <property type="match status" value="1"/>
</dbReference>
<organism evidence="2 3">
    <name type="scientific">Aspergillus mulundensis</name>
    <dbReference type="NCBI Taxonomy" id="1810919"/>
    <lineage>
        <taxon>Eukaryota</taxon>
        <taxon>Fungi</taxon>
        <taxon>Dikarya</taxon>
        <taxon>Ascomycota</taxon>
        <taxon>Pezizomycotina</taxon>
        <taxon>Eurotiomycetes</taxon>
        <taxon>Eurotiomycetidae</taxon>
        <taxon>Eurotiales</taxon>
        <taxon>Aspergillaceae</taxon>
        <taxon>Aspergillus</taxon>
        <taxon>Aspergillus subgen. Nidulantes</taxon>
    </lineage>
</organism>
<dbReference type="GO" id="GO:0009116">
    <property type="term" value="P:nucleoside metabolic process"/>
    <property type="evidence" value="ECO:0007669"/>
    <property type="project" value="InterPro"/>
</dbReference>
<dbReference type="PANTHER" id="PTHR46082:SF11">
    <property type="entry name" value="AAA+ ATPASE DOMAIN-CONTAINING PROTEIN-RELATED"/>
    <property type="match status" value="1"/>
</dbReference>
<comment type="caution">
    <text evidence="2">The sequence shown here is derived from an EMBL/GenBank/DDBJ whole genome shotgun (WGS) entry which is preliminary data.</text>
</comment>
<evidence type="ECO:0000259" key="1">
    <source>
        <dbReference type="Pfam" id="PF01048"/>
    </source>
</evidence>
<dbReference type="GeneID" id="38117264"/>
<sequence length="463" mass="51030">MAAAQAFLDEIHEDLPVQVNDHNAYTLGSIGKHHVVIACLPYGEYGIAPATAVATQLLSSFPSIKLGLMVGLGGGVPREEAGIRLGDVVVSKPTSIHGGVIQYDLGKALTGGEFQRTGMLNRPPQILLTAMSKLQANHLIGRKRFVRLLAELEHKLSAQARGTFARPSQEDRLYAADYDHVPTGLSSKPCEACDVDRCVSRADRSDSVPVVHYGLIASADQVVRDSRLRDRLGQELGVYCVEMEAAGLMNNYPCLVIRGVCDYADSHKNKDWQGYAAATAAAYAKELLLVTSVSHVDQIRTVRDTLSSDLLGAAAVPSPRPSRSTTPVAIDHSDLGGVYLGTIRGAEIIPRLIQNPEYWRAEINTLLTQLLAIHPQWWVEARPKTAEMMNAFFARNRLTFRVNIVQRKTPRPNYSGHNRQYLNSLFHHNMGWINGWENAGVPEINMGILNLWAILEFLDRDVE</sequence>
<dbReference type="InterPro" id="IPR035994">
    <property type="entry name" value="Nucleoside_phosphorylase_sf"/>
</dbReference>
<dbReference type="PANTHER" id="PTHR46082">
    <property type="entry name" value="ATP/GTP-BINDING PROTEIN-RELATED"/>
    <property type="match status" value="1"/>
</dbReference>
<dbReference type="InterPro" id="IPR053137">
    <property type="entry name" value="NLR-like"/>
</dbReference>
<accession>A0A3D8RS40</accession>
<dbReference type="STRING" id="1810919.A0A3D8RS40"/>
<reference evidence="2 3" key="1">
    <citation type="journal article" date="2018" name="IMA Fungus">
        <title>IMA Genome-F 9: Draft genome sequence of Annulohypoxylon stygium, Aspergillus mulundensis, Berkeleyomyces basicola (syn. Thielaviopsis basicola), Ceratocystis smalleyi, two Cercospora beticola strains, Coleophoma cylindrospora, Fusarium fracticaudum, Phialophora cf. hyalina, and Morchella septimelata.</title>
        <authorList>
            <person name="Wingfield B.D."/>
            <person name="Bills G.F."/>
            <person name="Dong Y."/>
            <person name="Huang W."/>
            <person name="Nel W.J."/>
            <person name="Swalarsk-Parry B.S."/>
            <person name="Vaghefi N."/>
            <person name="Wilken P.M."/>
            <person name="An Z."/>
            <person name="de Beer Z.W."/>
            <person name="De Vos L."/>
            <person name="Chen L."/>
            <person name="Duong T.A."/>
            <person name="Gao Y."/>
            <person name="Hammerbacher A."/>
            <person name="Kikkert J.R."/>
            <person name="Li Y."/>
            <person name="Li H."/>
            <person name="Li K."/>
            <person name="Li Q."/>
            <person name="Liu X."/>
            <person name="Ma X."/>
            <person name="Naidoo K."/>
            <person name="Pethybridge S.J."/>
            <person name="Sun J."/>
            <person name="Steenkamp E.T."/>
            <person name="van der Nest M.A."/>
            <person name="van Wyk S."/>
            <person name="Wingfield M.J."/>
            <person name="Xiong C."/>
            <person name="Yue Q."/>
            <person name="Zhang X."/>
        </authorList>
    </citation>
    <scope>NUCLEOTIDE SEQUENCE [LARGE SCALE GENOMIC DNA]</scope>
    <source>
        <strain evidence="2 3">DSM 5745</strain>
    </source>
</reference>
<feature type="domain" description="Nucleoside phosphorylase" evidence="1">
    <location>
        <begin position="9"/>
        <end position="282"/>
    </location>
</feature>
<proteinExistence type="predicted"/>
<dbReference type="EMBL" id="PVWQ01000007">
    <property type="protein sequence ID" value="RDW76902.1"/>
    <property type="molecule type" value="Genomic_DNA"/>
</dbReference>
<gene>
    <name evidence="2" type="ORF">DSM5745_06894</name>
</gene>
<dbReference type="AlphaFoldDB" id="A0A3D8RS40"/>
<dbReference type="Proteomes" id="UP000256690">
    <property type="component" value="Unassembled WGS sequence"/>
</dbReference>
<evidence type="ECO:0000313" key="2">
    <source>
        <dbReference type="EMBL" id="RDW76902.1"/>
    </source>
</evidence>
<dbReference type="GO" id="GO:0003824">
    <property type="term" value="F:catalytic activity"/>
    <property type="evidence" value="ECO:0007669"/>
    <property type="project" value="InterPro"/>
</dbReference>
<dbReference type="OrthoDB" id="1577640at2759"/>
<dbReference type="SUPFAM" id="SSF53167">
    <property type="entry name" value="Purine and uridine phosphorylases"/>
    <property type="match status" value="1"/>
</dbReference>
<keyword evidence="3" id="KW-1185">Reference proteome</keyword>
<evidence type="ECO:0000313" key="3">
    <source>
        <dbReference type="Proteomes" id="UP000256690"/>
    </source>
</evidence>
<name>A0A3D8RS40_9EURO</name>
<protein>
    <submittedName>
        <fullName evidence="2">Nucleoside phosphorylase</fullName>
    </submittedName>
</protein>
<dbReference type="RefSeq" id="XP_026603214.1">
    <property type="nucleotide sequence ID" value="XM_026748910.1"/>
</dbReference>